<dbReference type="Proteomes" id="UP001500979">
    <property type="component" value="Unassembled WGS sequence"/>
</dbReference>
<evidence type="ECO:0000256" key="1">
    <source>
        <dbReference type="SAM" id="Phobius"/>
    </source>
</evidence>
<protein>
    <submittedName>
        <fullName evidence="2">Uncharacterized protein</fullName>
    </submittedName>
</protein>
<evidence type="ECO:0000313" key="2">
    <source>
        <dbReference type="EMBL" id="GAA2798857.1"/>
    </source>
</evidence>
<sequence length="81" mass="8945">MPIWLLIAVDLVAIGFAVFLAFKVPHDPWRITPALVVTFLFTILMGATVDPRAFLLTAGLVVSFGTGRAVHRLRQSRTKPE</sequence>
<keyword evidence="3" id="KW-1185">Reference proteome</keyword>
<feature type="transmembrane region" description="Helical" evidence="1">
    <location>
        <begin position="53"/>
        <end position="70"/>
    </location>
</feature>
<accession>A0ABN3VGN0</accession>
<keyword evidence="1" id="KW-0472">Membrane</keyword>
<dbReference type="EMBL" id="BAAAUX010000015">
    <property type="protein sequence ID" value="GAA2798857.1"/>
    <property type="molecule type" value="Genomic_DNA"/>
</dbReference>
<gene>
    <name evidence="2" type="ORF">GCM10010470_37540</name>
</gene>
<comment type="caution">
    <text evidence="2">The sequence shown here is derived from an EMBL/GenBank/DDBJ whole genome shotgun (WGS) entry which is preliminary data.</text>
</comment>
<evidence type="ECO:0000313" key="3">
    <source>
        <dbReference type="Proteomes" id="UP001500979"/>
    </source>
</evidence>
<feature type="transmembrane region" description="Helical" evidence="1">
    <location>
        <begin position="6"/>
        <end position="22"/>
    </location>
</feature>
<keyword evidence="1" id="KW-1133">Transmembrane helix</keyword>
<name>A0ABN3VGN0_9PSEU</name>
<keyword evidence="1" id="KW-0812">Transmembrane</keyword>
<organism evidence="2 3">
    <name type="scientific">Saccharopolyspora taberi</name>
    <dbReference type="NCBI Taxonomy" id="60895"/>
    <lineage>
        <taxon>Bacteria</taxon>
        <taxon>Bacillati</taxon>
        <taxon>Actinomycetota</taxon>
        <taxon>Actinomycetes</taxon>
        <taxon>Pseudonocardiales</taxon>
        <taxon>Pseudonocardiaceae</taxon>
        <taxon>Saccharopolyspora</taxon>
    </lineage>
</organism>
<proteinExistence type="predicted"/>
<reference evidence="2 3" key="1">
    <citation type="journal article" date="2019" name="Int. J. Syst. Evol. Microbiol.">
        <title>The Global Catalogue of Microorganisms (GCM) 10K type strain sequencing project: providing services to taxonomists for standard genome sequencing and annotation.</title>
        <authorList>
            <consortium name="The Broad Institute Genomics Platform"/>
            <consortium name="The Broad Institute Genome Sequencing Center for Infectious Disease"/>
            <person name="Wu L."/>
            <person name="Ma J."/>
        </authorList>
    </citation>
    <scope>NUCLEOTIDE SEQUENCE [LARGE SCALE GENOMIC DNA]</scope>
    <source>
        <strain evidence="2 3">JCM 9383</strain>
    </source>
</reference>
<feature type="transmembrane region" description="Helical" evidence="1">
    <location>
        <begin position="29"/>
        <end position="47"/>
    </location>
</feature>
<dbReference type="RefSeq" id="WP_344681460.1">
    <property type="nucleotide sequence ID" value="NZ_BAAAUX010000015.1"/>
</dbReference>